<organism evidence="2 3">
    <name type="scientific">Rhizobium leguminosarum bv. trifolii (strain WSM2304)</name>
    <dbReference type="NCBI Taxonomy" id="395492"/>
    <lineage>
        <taxon>Bacteria</taxon>
        <taxon>Pseudomonadati</taxon>
        <taxon>Pseudomonadota</taxon>
        <taxon>Alphaproteobacteria</taxon>
        <taxon>Hyphomicrobiales</taxon>
        <taxon>Rhizobiaceae</taxon>
        <taxon>Rhizobium/Agrobacterium group</taxon>
        <taxon>Rhizobium</taxon>
    </lineage>
</organism>
<accession>A0ABF7QKF9</accession>
<name>A0ABF7QKF9_RHILW</name>
<dbReference type="KEGG" id="rlt:Rleg2_1123"/>
<reference evidence="2 3" key="1">
    <citation type="journal article" date="2010" name="Stand. Genomic Sci.">
        <title>Complete genome sequence of Rhizobium leguminosarum bv trifolii strain WSM2304, an effective microsymbiont of the South American clover Trifolium polymorphum.</title>
        <authorList>
            <person name="Reeve W."/>
            <person name="O'Hara G."/>
            <person name="Chain P."/>
            <person name="Ardley J."/>
            <person name="Brau L."/>
            <person name="Nandesena K."/>
            <person name="Tiwari R."/>
            <person name="Malfatti S."/>
            <person name="Kiss H."/>
            <person name="Lapidus A."/>
            <person name="Copeland A."/>
            <person name="Nolan M."/>
            <person name="Land M."/>
            <person name="Ivanova N."/>
            <person name="Mavromatis K."/>
            <person name="Markowitz V."/>
            <person name="Kyrpides N."/>
            <person name="Melino V."/>
            <person name="Denton M."/>
            <person name="Yates R."/>
            <person name="Howieson J."/>
        </authorList>
    </citation>
    <scope>NUCLEOTIDE SEQUENCE [LARGE SCALE GENOMIC DNA]</scope>
    <source>
        <strain evidence="2 3">WSM2304</strain>
    </source>
</reference>
<evidence type="ECO:0000256" key="1">
    <source>
        <dbReference type="SAM" id="MobiDB-lite"/>
    </source>
</evidence>
<protein>
    <submittedName>
        <fullName evidence="2">Uncharacterized protein</fullName>
    </submittedName>
</protein>
<dbReference type="AlphaFoldDB" id="A0ABF7QKF9"/>
<sequence length="69" mass="7538">MDYEDPTKARIARDDAERAKKKKTPQKQNVAKGHAKVAFREASGKGKNGPVKTTAAGYRAAATNPRRVK</sequence>
<dbReference type="EMBL" id="CP001191">
    <property type="protein sequence ID" value="ACI54417.1"/>
    <property type="molecule type" value="Genomic_DNA"/>
</dbReference>
<dbReference type="Proteomes" id="UP000008330">
    <property type="component" value="Chromosome"/>
</dbReference>
<dbReference type="RefSeq" id="WP_012557219.1">
    <property type="nucleotide sequence ID" value="NC_011369.1"/>
</dbReference>
<evidence type="ECO:0000313" key="2">
    <source>
        <dbReference type="EMBL" id="ACI54417.1"/>
    </source>
</evidence>
<feature type="compositionally biased region" description="Basic and acidic residues" evidence="1">
    <location>
        <begin position="1"/>
        <end position="18"/>
    </location>
</feature>
<keyword evidence="3" id="KW-1185">Reference proteome</keyword>
<evidence type="ECO:0000313" key="3">
    <source>
        <dbReference type="Proteomes" id="UP000008330"/>
    </source>
</evidence>
<gene>
    <name evidence="2" type="ordered locus">Rleg2_1123</name>
</gene>
<feature type="region of interest" description="Disordered" evidence="1">
    <location>
        <begin position="1"/>
        <end position="69"/>
    </location>
</feature>
<proteinExistence type="predicted"/>